<reference evidence="1 2" key="1">
    <citation type="submission" date="2016-07" db="EMBL/GenBank/DDBJ databases">
        <title>Caryophanon tenue genome sequencing.</title>
        <authorList>
            <person name="Verma A."/>
            <person name="Pal Y."/>
            <person name="Krishnamurthi S."/>
        </authorList>
    </citation>
    <scope>NUCLEOTIDE SEQUENCE [LARGE SCALE GENOMIC DNA]</scope>
    <source>
        <strain evidence="1 2">DSM 14152</strain>
    </source>
</reference>
<evidence type="ECO:0000313" key="2">
    <source>
        <dbReference type="Proteomes" id="UP000093199"/>
    </source>
</evidence>
<dbReference type="RefSeq" id="WP_066548827.1">
    <property type="nucleotide sequence ID" value="NZ_MASJ01000042.1"/>
</dbReference>
<dbReference type="Proteomes" id="UP000093199">
    <property type="component" value="Unassembled WGS sequence"/>
</dbReference>
<comment type="caution">
    <text evidence="1">The sequence shown here is derived from an EMBL/GenBank/DDBJ whole genome shotgun (WGS) entry which is preliminary data.</text>
</comment>
<keyword evidence="2" id="KW-1185">Reference proteome</keyword>
<name>A0A1C0Y593_9BACL</name>
<accession>A0A1C0Y593</accession>
<dbReference type="OrthoDB" id="2735620at2"/>
<organism evidence="1 2">
    <name type="scientific">Caryophanon tenue</name>
    <dbReference type="NCBI Taxonomy" id="33978"/>
    <lineage>
        <taxon>Bacteria</taxon>
        <taxon>Bacillati</taxon>
        <taxon>Bacillota</taxon>
        <taxon>Bacilli</taxon>
        <taxon>Bacillales</taxon>
        <taxon>Caryophanaceae</taxon>
        <taxon>Caryophanon</taxon>
    </lineage>
</organism>
<proteinExistence type="predicted"/>
<dbReference type="STRING" id="33978.A6M13_07920"/>
<sequence>MTITIEQLERDIEDVFYRCLELDADDAQYKMSQSFASLLPKLQQIGYIDRSLTILVQPETCAPQARLLLQSLQKAHARKTRKRQLLTHRQIIRVWLRQHQSYTHEYLPTTF</sequence>
<evidence type="ECO:0000313" key="1">
    <source>
        <dbReference type="EMBL" id="OCS82348.1"/>
    </source>
</evidence>
<dbReference type="AlphaFoldDB" id="A0A1C0Y593"/>
<protein>
    <submittedName>
        <fullName evidence="1">Uncharacterized protein</fullName>
    </submittedName>
</protein>
<dbReference type="EMBL" id="MASJ01000042">
    <property type="protein sequence ID" value="OCS82348.1"/>
    <property type="molecule type" value="Genomic_DNA"/>
</dbReference>
<gene>
    <name evidence="1" type="ORF">A6M13_07920</name>
</gene>